<keyword evidence="6" id="KW-1185">Reference proteome</keyword>
<dbReference type="InterPro" id="IPR002562">
    <property type="entry name" value="3'-5'_exonuclease_dom"/>
</dbReference>
<dbReference type="PANTHER" id="PTHR46628:SF1">
    <property type="entry name" value="PIRNA BIOGENESIS PROTEIN EXD1"/>
    <property type="match status" value="1"/>
</dbReference>
<evidence type="ECO:0000256" key="3">
    <source>
        <dbReference type="SAM" id="Phobius"/>
    </source>
</evidence>
<name>A0AAU9XKY5_9CNID</name>
<dbReference type="GO" id="GO:0034587">
    <property type="term" value="P:piRNA processing"/>
    <property type="evidence" value="ECO:0007669"/>
    <property type="project" value="TreeGrafter"/>
</dbReference>
<sequence length="1528" mass="178397">MDFERRALSSRSPATRYEVLLVEDTPKKGLSEERMTTCFHVYDELIPELGVYKKVLKMLRDELYEAVYSNEYTTAAPKKGKSKTTYIQRIPYFVLVNRVFEERDKNADQLKEAINALENKLAEKDQQLEEANKNIEKLKKSLKECSDKIYKMEIEMENQNLEQRKLETSVQYEQMMQQAAKDRYEKRISGLKEDLTQAKERNKFLEKFKEGYDALEEAFNDSTVFDNKPQKPAVLTRRAQLIQEISNAKLLEEQLLTMQNLVIEEYELFLEENKALPTEEVDLKSSGSNFRATPDDEHEMRVKLEEELHKVKERFKKSIADIENEFQLIEIQRSSLEDQLAELEEEAKRIERETNEKKERKKSMFFMEGEKERKPDTPEDDDEIDFVKIMNSAHNQDPFISHERILSKYSAMMYYSCNQGKNYHEFKDAKFCASCGETTLLCPHKVTDHKVVSLPHNCTHIKIIRPTVHISREEKPPVLVTETPESVRAMSAISNSTVTYGEESILKEQQHLTTTYKFLWDDYYSRTSIRRQIPRALSQDRVSSIIEQFYSSLIWQDDYAVEDEQIVSVVDTLYSFFHERYLVPDVTFLAVFDFFTSVIKFASGNKNIQLFAQAMCGSLDPVVVRYILLINEFIDLVEWLAVKDIRIFAQVVYPFMNEEDIEQFSMGYTSFSENKISKELVSEYFLYIILKYREPRFQEMEVKLLQQPGRRPGFMTDIEYAEAIDNICPLASERMRRRLFVESVEHLRTTDDSVSVMRLAQITGYLTLLQLTPVIKNTVSQRVDEVRLVVAEGQSSPLPDAPVSNASKPGDFFTTSSARAVAAENAKRSRTRQLKRIEEYQMASKIPYDYKLVNNDPSLKVAISELRQKIEHNALLAVDCEGVDLSRKGTLTIITVATEEKVYIFDVLELGKRATVRSGLREILDNKSCTKLMFDCRQDSDALWHQLNVRLTGVLDLQLLEILYRRENDTANSHELSRTKHKTRSQRTDEVESIYGFRRCLELYLKDEDLLKMKDEGSKLLKRDTEVWEKRPLPDKLIQYCIVDTMAMFRLYENMKDVEEREGARLRVASEKYVDLYRNKTGRSFDDFETNALLPLDIIPDEGTLSFPPADIKCTRCKRLFPREEFTKTQLKNNEQKCRMKNYYKVVDEQRSLKDAIYNLKHKLEHNSSRFIAVDCEGVSLSRHGALTIIAVATEEEVYIFDVYKLGKFIFSGGLSQILEDKSCTKLMFDCREDSDALWHQFNIRLTGILDLQLLEILYRRENDSATGQTFFGAGHSHRNQRPNDQVESIFGFRRCLELYVGDENLIKMKDEGRFLLKNDEEIWKKRPLSNELIQYCIVDTLAMFSLYDKLKGILQGADQIRLRIASERYADFVRCKTKRYFDEYEKNALLPLNIIPDKGNIYFPRADTACTCCHRLFPRDEFWSSELRRRGQRCRVCKEVARRAGLRILRHNSWAQNWRYRGIERVVTKSSKLDPSKGKTPCHFDAKERTTSSELDPKMEENPWKSWGCILFILVTIVAALLLVAIF</sequence>
<feature type="transmembrane region" description="Helical" evidence="3">
    <location>
        <begin position="1505"/>
        <end position="1527"/>
    </location>
</feature>
<proteinExistence type="predicted"/>
<reference evidence="5 6" key="1">
    <citation type="submission" date="2022-05" db="EMBL/GenBank/DDBJ databases">
        <authorList>
            <consortium name="Genoscope - CEA"/>
            <person name="William W."/>
        </authorList>
    </citation>
    <scope>NUCLEOTIDE SEQUENCE [LARGE SCALE GENOMIC DNA]</scope>
</reference>
<organism evidence="5 6">
    <name type="scientific">Pocillopora meandrina</name>
    <dbReference type="NCBI Taxonomy" id="46732"/>
    <lineage>
        <taxon>Eukaryota</taxon>
        <taxon>Metazoa</taxon>
        <taxon>Cnidaria</taxon>
        <taxon>Anthozoa</taxon>
        <taxon>Hexacorallia</taxon>
        <taxon>Scleractinia</taxon>
        <taxon>Astrocoeniina</taxon>
        <taxon>Pocilloporidae</taxon>
        <taxon>Pocillopora</taxon>
    </lineage>
</organism>
<evidence type="ECO:0000313" key="5">
    <source>
        <dbReference type="EMBL" id="CAH3149883.1"/>
    </source>
</evidence>
<evidence type="ECO:0000259" key="4">
    <source>
        <dbReference type="SMART" id="SM00474"/>
    </source>
</evidence>
<dbReference type="InterPro" id="IPR052144">
    <property type="entry name" value="piRNA_biogenesis_EXD1"/>
</dbReference>
<dbReference type="GO" id="GO:0003676">
    <property type="term" value="F:nucleic acid binding"/>
    <property type="evidence" value="ECO:0007669"/>
    <property type="project" value="InterPro"/>
</dbReference>
<dbReference type="PANTHER" id="PTHR46628">
    <property type="entry name" value="PIRNA BIOGENESIS PROTEIN EXD1"/>
    <property type="match status" value="1"/>
</dbReference>
<dbReference type="InterPro" id="IPR012337">
    <property type="entry name" value="RNaseH-like_sf"/>
</dbReference>
<evidence type="ECO:0000256" key="1">
    <source>
        <dbReference type="SAM" id="Coils"/>
    </source>
</evidence>
<feature type="coiled-coil region" evidence="1">
    <location>
        <begin position="301"/>
        <end position="363"/>
    </location>
</feature>
<dbReference type="Gene3D" id="3.30.420.10">
    <property type="entry name" value="Ribonuclease H-like superfamily/Ribonuclease H"/>
    <property type="match status" value="2"/>
</dbReference>
<accession>A0AAU9XKY5</accession>
<dbReference type="GO" id="GO:1990923">
    <property type="term" value="C:PET complex"/>
    <property type="evidence" value="ECO:0007669"/>
    <property type="project" value="TreeGrafter"/>
</dbReference>
<dbReference type="Proteomes" id="UP001159428">
    <property type="component" value="Unassembled WGS sequence"/>
</dbReference>
<dbReference type="SUPFAM" id="SSF53098">
    <property type="entry name" value="Ribonuclease H-like"/>
    <property type="match status" value="2"/>
</dbReference>
<keyword evidence="1" id="KW-0175">Coiled coil</keyword>
<protein>
    <recommendedName>
        <fullName evidence="4">3'-5' exonuclease domain-containing protein</fullName>
    </recommendedName>
</protein>
<feature type="domain" description="3'-5' exonuclease" evidence="4">
    <location>
        <begin position="1144"/>
        <end position="1356"/>
    </location>
</feature>
<keyword evidence="3" id="KW-0472">Membrane</keyword>
<gene>
    <name evidence="5" type="ORF">PMEA_00024544</name>
</gene>
<feature type="domain" description="3'-5' exonuclease" evidence="4">
    <location>
        <begin position="850"/>
        <end position="1060"/>
    </location>
</feature>
<dbReference type="Pfam" id="PF01612">
    <property type="entry name" value="DNA_pol_A_exo1"/>
    <property type="match status" value="2"/>
</dbReference>
<dbReference type="GO" id="GO:0008408">
    <property type="term" value="F:3'-5' exonuclease activity"/>
    <property type="evidence" value="ECO:0007669"/>
    <property type="project" value="InterPro"/>
</dbReference>
<dbReference type="SMART" id="SM00474">
    <property type="entry name" value="35EXOc"/>
    <property type="match status" value="2"/>
</dbReference>
<dbReference type="InterPro" id="IPR036397">
    <property type="entry name" value="RNaseH_sf"/>
</dbReference>
<comment type="caution">
    <text evidence="5">The sequence shown here is derived from an EMBL/GenBank/DDBJ whole genome shotgun (WGS) entry which is preliminary data.</text>
</comment>
<evidence type="ECO:0000313" key="6">
    <source>
        <dbReference type="Proteomes" id="UP001159428"/>
    </source>
</evidence>
<keyword evidence="3" id="KW-1133">Transmembrane helix</keyword>
<keyword evidence="3" id="KW-0812">Transmembrane</keyword>
<feature type="region of interest" description="Disordered" evidence="2">
    <location>
        <begin position="1472"/>
        <end position="1498"/>
    </location>
</feature>
<evidence type="ECO:0000256" key="2">
    <source>
        <dbReference type="SAM" id="MobiDB-lite"/>
    </source>
</evidence>
<feature type="coiled-coil region" evidence="1">
    <location>
        <begin position="100"/>
        <end position="201"/>
    </location>
</feature>
<dbReference type="EMBL" id="CALNXJ010000046">
    <property type="protein sequence ID" value="CAH3149883.1"/>
    <property type="molecule type" value="Genomic_DNA"/>
</dbReference>